<evidence type="ECO:0000256" key="1">
    <source>
        <dbReference type="SAM" id="Phobius"/>
    </source>
</evidence>
<organism evidence="2 3">
    <name type="scientific">Actinokineospora auranticolor</name>
    <dbReference type="NCBI Taxonomy" id="155976"/>
    <lineage>
        <taxon>Bacteria</taxon>
        <taxon>Bacillati</taxon>
        <taxon>Actinomycetota</taxon>
        <taxon>Actinomycetes</taxon>
        <taxon>Pseudonocardiales</taxon>
        <taxon>Pseudonocardiaceae</taxon>
        <taxon>Actinokineospora</taxon>
    </lineage>
</organism>
<dbReference type="OrthoDB" id="3674885at2"/>
<keyword evidence="3" id="KW-1185">Reference proteome</keyword>
<gene>
    <name evidence="2" type="ORF">CLV40_11366</name>
</gene>
<keyword evidence="1" id="KW-0472">Membrane</keyword>
<evidence type="ECO:0000313" key="3">
    <source>
        <dbReference type="Proteomes" id="UP000239203"/>
    </source>
</evidence>
<keyword evidence="1" id="KW-0812">Transmembrane</keyword>
<dbReference type="EMBL" id="PTIX01000013">
    <property type="protein sequence ID" value="PPK65582.1"/>
    <property type="molecule type" value="Genomic_DNA"/>
</dbReference>
<dbReference type="AlphaFoldDB" id="A0A2S6GK24"/>
<keyword evidence="1" id="KW-1133">Transmembrane helix</keyword>
<dbReference type="Proteomes" id="UP000239203">
    <property type="component" value="Unassembled WGS sequence"/>
</dbReference>
<proteinExistence type="predicted"/>
<comment type="caution">
    <text evidence="2">The sequence shown here is derived from an EMBL/GenBank/DDBJ whole genome shotgun (WGS) entry which is preliminary data.</text>
</comment>
<dbReference type="RefSeq" id="WP_104481016.1">
    <property type="nucleotide sequence ID" value="NZ_CP154825.1"/>
</dbReference>
<feature type="transmembrane region" description="Helical" evidence="1">
    <location>
        <begin position="46"/>
        <end position="67"/>
    </location>
</feature>
<sequence>MTHDRRSARSLRRTLVRYSFITACLVGLLISVILTMQDKGLTAAQIYSAVGLNLFASVVFALMFAALTSWTQDRNTQETIAEGFEELGQRVTQSMVRSNHLFLPNRQYDALNPTNTFGDSYNGDMTVDLEATGFFAFYGPSARYVAARLLAARHHPQQIRVAMINPANHRAISRRAADRASWLKPQGQPIDRIERDLEEELLMNLVSLFDCRKICPIEILYNDDTAVYRYVMFDQSVYVSWYHSPRSAQMELPESYRFGKESFIYSTLRMDLMRKFEISEHKTVFDAAHTDAHLIAHLTELTGRATTPADLARWRTAQIHDSAEFRAYLTSLRRELDYRQPQPKSDDNSG</sequence>
<protein>
    <submittedName>
        <fullName evidence="2">Uncharacterized protein</fullName>
    </submittedName>
</protein>
<accession>A0A2S6GK24</accession>
<feature type="transmembrane region" description="Helical" evidence="1">
    <location>
        <begin position="15"/>
        <end position="34"/>
    </location>
</feature>
<evidence type="ECO:0000313" key="2">
    <source>
        <dbReference type="EMBL" id="PPK65582.1"/>
    </source>
</evidence>
<reference evidence="2 3" key="1">
    <citation type="submission" date="2018-02" db="EMBL/GenBank/DDBJ databases">
        <title>Genomic Encyclopedia of Archaeal and Bacterial Type Strains, Phase II (KMG-II): from individual species to whole genera.</title>
        <authorList>
            <person name="Goeker M."/>
        </authorList>
    </citation>
    <scope>NUCLEOTIDE SEQUENCE [LARGE SCALE GENOMIC DNA]</scope>
    <source>
        <strain evidence="2 3">YU 961-1</strain>
    </source>
</reference>
<name>A0A2S6GK24_9PSEU</name>